<dbReference type="InterPro" id="IPR000210">
    <property type="entry name" value="BTB/POZ_dom"/>
</dbReference>
<accession>A0ABR3JAX7</accession>
<dbReference type="Pfam" id="PF00651">
    <property type="entry name" value="BTB"/>
    <property type="match status" value="1"/>
</dbReference>
<comment type="caution">
    <text evidence="2">The sequence shown here is derived from an EMBL/GenBank/DDBJ whole genome shotgun (WGS) entry which is preliminary data.</text>
</comment>
<proteinExistence type="predicted"/>
<dbReference type="CDD" id="cd18186">
    <property type="entry name" value="BTB_POZ_ZBTB_KLHL-like"/>
    <property type="match status" value="1"/>
</dbReference>
<dbReference type="SUPFAM" id="SSF54695">
    <property type="entry name" value="POZ domain"/>
    <property type="match status" value="1"/>
</dbReference>
<keyword evidence="3" id="KW-1185">Reference proteome</keyword>
<reference evidence="3" key="1">
    <citation type="submission" date="2024-06" db="EMBL/GenBank/DDBJ databases">
        <title>Multi-omics analyses provide insights into the biosynthesis of the anticancer antibiotic pleurotin in Hohenbuehelia grisea.</title>
        <authorList>
            <person name="Weaver J.A."/>
            <person name="Alberti F."/>
        </authorList>
    </citation>
    <scope>NUCLEOTIDE SEQUENCE [LARGE SCALE GENOMIC DNA]</scope>
    <source>
        <strain evidence="3">T-177</strain>
    </source>
</reference>
<protein>
    <recommendedName>
        <fullName evidence="1">BTB domain-containing protein</fullName>
    </recommendedName>
</protein>
<dbReference type="Proteomes" id="UP001556367">
    <property type="component" value="Unassembled WGS sequence"/>
</dbReference>
<evidence type="ECO:0000313" key="2">
    <source>
        <dbReference type="EMBL" id="KAL0952849.1"/>
    </source>
</evidence>
<dbReference type="InterPro" id="IPR011333">
    <property type="entry name" value="SKP1/BTB/POZ_sf"/>
</dbReference>
<dbReference type="Gene3D" id="3.30.710.10">
    <property type="entry name" value="Potassium Channel Kv1.1, Chain A"/>
    <property type="match status" value="1"/>
</dbReference>
<evidence type="ECO:0000259" key="1">
    <source>
        <dbReference type="PROSITE" id="PS50097"/>
    </source>
</evidence>
<dbReference type="EMBL" id="JASNQZ010000010">
    <property type="protein sequence ID" value="KAL0952849.1"/>
    <property type="molecule type" value="Genomic_DNA"/>
</dbReference>
<sequence length="275" mass="31810">MDSEEPYMLSVSIISSGLREYSIQRIVDDYEVEDDLENSHASEQPLRHPSYYLEDGNTIFLAGKILFKIHKHFLLEHSPVFSDILSLPEPESGEGLSDETPIVLQQVLARDFASIMWLFYNPSIDTYKATISRWIGILALSDRYQMDVIKSLAVRYLRDMALDPIEKIVLHQRYDLDDEWAMDAYIKVSGRSDPLVATEAERIGFRVSTLISKAREELMRYAWYRSSGGGHRGHSFGTALNQQPTHLAVHQRNNYHHQYSISRTEEELIRKIMQE</sequence>
<gene>
    <name evidence="2" type="ORF">HGRIS_007074</name>
</gene>
<feature type="domain" description="BTB" evidence="1">
    <location>
        <begin position="56"/>
        <end position="128"/>
    </location>
</feature>
<dbReference type="PROSITE" id="PS50097">
    <property type="entry name" value="BTB"/>
    <property type="match status" value="1"/>
</dbReference>
<name>A0ABR3JAX7_9AGAR</name>
<evidence type="ECO:0000313" key="3">
    <source>
        <dbReference type="Proteomes" id="UP001556367"/>
    </source>
</evidence>
<organism evidence="2 3">
    <name type="scientific">Hohenbuehelia grisea</name>
    <dbReference type="NCBI Taxonomy" id="104357"/>
    <lineage>
        <taxon>Eukaryota</taxon>
        <taxon>Fungi</taxon>
        <taxon>Dikarya</taxon>
        <taxon>Basidiomycota</taxon>
        <taxon>Agaricomycotina</taxon>
        <taxon>Agaricomycetes</taxon>
        <taxon>Agaricomycetidae</taxon>
        <taxon>Agaricales</taxon>
        <taxon>Pleurotineae</taxon>
        <taxon>Pleurotaceae</taxon>
        <taxon>Hohenbuehelia</taxon>
    </lineage>
</organism>